<dbReference type="AlphaFoldDB" id="B1ZJD9"/>
<evidence type="ECO:0000313" key="1">
    <source>
        <dbReference type="EMBL" id="ACB80042.1"/>
    </source>
</evidence>
<reference evidence="1" key="1">
    <citation type="submission" date="2008-04" db="EMBL/GenBank/DDBJ databases">
        <title>Complete sequence of chromosome of Methylobacterium populi BJ001.</title>
        <authorList>
            <consortium name="US DOE Joint Genome Institute"/>
            <person name="Copeland A."/>
            <person name="Lucas S."/>
            <person name="Lapidus A."/>
            <person name="Glavina del Rio T."/>
            <person name="Dalin E."/>
            <person name="Tice H."/>
            <person name="Bruce D."/>
            <person name="Goodwin L."/>
            <person name="Pitluck S."/>
            <person name="Chertkov O."/>
            <person name="Brettin T."/>
            <person name="Detter J.C."/>
            <person name="Han C."/>
            <person name="Kuske C.R."/>
            <person name="Schmutz J."/>
            <person name="Larimer F."/>
            <person name="Land M."/>
            <person name="Hauser L."/>
            <person name="Kyrpides N."/>
            <person name="Mikhailova N."/>
            <person name="Marx C."/>
            <person name="Richardson P."/>
        </authorList>
    </citation>
    <scope>NUCLEOTIDE SEQUENCE [LARGE SCALE GENOMIC DNA]</scope>
    <source>
        <strain evidence="1">BJ001</strain>
    </source>
</reference>
<gene>
    <name evidence="1" type="ordered locus">Mpop_1879</name>
</gene>
<evidence type="ECO:0000313" key="2">
    <source>
        <dbReference type="Proteomes" id="UP000007136"/>
    </source>
</evidence>
<protein>
    <submittedName>
        <fullName evidence="1">Uncharacterized protein</fullName>
    </submittedName>
</protein>
<accession>B1ZJD9</accession>
<dbReference type="HOGENOM" id="CLU_2617969_0_0_5"/>
<organism evidence="1 2">
    <name type="scientific">Methylorubrum populi (strain ATCC BAA-705 / NCIMB 13946 / BJ001)</name>
    <name type="common">Methylobacterium populi</name>
    <dbReference type="NCBI Taxonomy" id="441620"/>
    <lineage>
        <taxon>Bacteria</taxon>
        <taxon>Pseudomonadati</taxon>
        <taxon>Pseudomonadota</taxon>
        <taxon>Alphaproteobacteria</taxon>
        <taxon>Hyphomicrobiales</taxon>
        <taxon>Methylobacteriaceae</taxon>
        <taxon>Methylorubrum</taxon>
    </lineage>
</organism>
<dbReference type="STRING" id="441620.Mpop_1879"/>
<name>B1ZJD9_METPB</name>
<dbReference type="OrthoDB" id="8003856at2"/>
<sequence>MSNVIPFPEPELAAPCADPARCLAIAEVQVGPVLTAVCPRCGLVGVLDATLAELNAAFAEAEAREDASNVVAFPGRQA</sequence>
<proteinExistence type="predicted"/>
<dbReference type="Proteomes" id="UP000007136">
    <property type="component" value="Chromosome"/>
</dbReference>
<dbReference type="RefSeq" id="WP_012453788.1">
    <property type="nucleotide sequence ID" value="NC_010725.1"/>
</dbReference>
<dbReference type="EMBL" id="CP001029">
    <property type="protein sequence ID" value="ACB80042.1"/>
    <property type="molecule type" value="Genomic_DNA"/>
</dbReference>
<dbReference type="KEGG" id="mpo:Mpop_1879"/>